<dbReference type="Pfam" id="PF04844">
    <property type="entry name" value="Ovate"/>
    <property type="match status" value="1"/>
</dbReference>
<feature type="compositionally biased region" description="Low complexity" evidence="7">
    <location>
        <begin position="236"/>
        <end position="258"/>
    </location>
</feature>
<comment type="function">
    <text evidence="6">Transcriptional repressor that regulates multiple aspects of plant growth and development.</text>
</comment>
<dbReference type="Gramene" id="RZC84119">
    <property type="protein sequence ID" value="RZC84119"/>
    <property type="gene ID" value="C5167_046905"/>
</dbReference>
<feature type="compositionally biased region" description="Low complexity" evidence="7">
    <location>
        <begin position="14"/>
        <end position="35"/>
    </location>
</feature>
<keyword evidence="5 6" id="KW-0539">Nucleus</keyword>
<dbReference type="Proteomes" id="UP000316621">
    <property type="component" value="Chromosome 11"/>
</dbReference>
<evidence type="ECO:0000313" key="10">
    <source>
        <dbReference type="Proteomes" id="UP000316621"/>
    </source>
</evidence>
<dbReference type="STRING" id="3469.A0A4Y7LIW6"/>
<protein>
    <recommendedName>
        <fullName evidence="6">Transcription repressor</fullName>
    </recommendedName>
    <alternativeName>
        <fullName evidence="6">Ovate family protein</fullName>
    </alternativeName>
</protein>
<evidence type="ECO:0000256" key="3">
    <source>
        <dbReference type="ARBA" id="ARBA00023015"/>
    </source>
</evidence>
<dbReference type="AlphaFoldDB" id="A0A4Y7LIW6"/>
<dbReference type="GO" id="GO:0045892">
    <property type="term" value="P:negative regulation of DNA-templated transcription"/>
    <property type="evidence" value="ECO:0007669"/>
    <property type="project" value="UniProtKB-UniRule"/>
</dbReference>
<evidence type="ECO:0000256" key="7">
    <source>
        <dbReference type="SAM" id="MobiDB-lite"/>
    </source>
</evidence>
<feature type="domain" description="OVATE" evidence="8">
    <location>
        <begin position="165"/>
        <end position="224"/>
    </location>
</feature>
<evidence type="ECO:0000256" key="4">
    <source>
        <dbReference type="ARBA" id="ARBA00023163"/>
    </source>
</evidence>
<dbReference type="PANTHER" id="PTHR33057">
    <property type="entry name" value="TRANSCRIPTION REPRESSOR OFP7-RELATED"/>
    <property type="match status" value="1"/>
</dbReference>
<keyword evidence="3 6" id="KW-0805">Transcription regulation</keyword>
<feature type="region of interest" description="Disordered" evidence="7">
    <location>
        <begin position="1"/>
        <end position="35"/>
    </location>
</feature>
<evidence type="ECO:0000256" key="6">
    <source>
        <dbReference type="RuleBase" id="RU367028"/>
    </source>
</evidence>
<comment type="subcellular location">
    <subcellularLocation>
        <location evidence="1 6">Nucleus</location>
    </subcellularLocation>
</comment>
<keyword evidence="2 6" id="KW-0678">Repressor</keyword>
<evidence type="ECO:0000256" key="1">
    <source>
        <dbReference type="ARBA" id="ARBA00004123"/>
    </source>
</evidence>
<accession>A0A4Y7LIW6</accession>
<dbReference type="PANTHER" id="PTHR33057:SF26">
    <property type="entry name" value="TRANSCRIPTION REPRESSOR OFP13"/>
    <property type="match status" value="1"/>
</dbReference>
<dbReference type="PROSITE" id="PS51754">
    <property type="entry name" value="OVATE"/>
    <property type="match status" value="1"/>
</dbReference>
<evidence type="ECO:0000256" key="2">
    <source>
        <dbReference type="ARBA" id="ARBA00022491"/>
    </source>
</evidence>
<organism evidence="9 10">
    <name type="scientific">Papaver somniferum</name>
    <name type="common">Opium poppy</name>
    <dbReference type="NCBI Taxonomy" id="3469"/>
    <lineage>
        <taxon>Eukaryota</taxon>
        <taxon>Viridiplantae</taxon>
        <taxon>Streptophyta</taxon>
        <taxon>Embryophyta</taxon>
        <taxon>Tracheophyta</taxon>
        <taxon>Spermatophyta</taxon>
        <taxon>Magnoliopsida</taxon>
        <taxon>Ranunculales</taxon>
        <taxon>Papaveraceae</taxon>
        <taxon>Papaveroideae</taxon>
        <taxon>Papaver</taxon>
    </lineage>
</organism>
<evidence type="ECO:0000313" key="9">
    <source>
        <dbReference type="EMBL" id="RZC84119.1"/>
    </source>
</evidence>
<dbReference type="NCBIfam" id="TIGR01568">
    <property type="entry name" value="A_thal_3678"/>
    <property type="match status" value="1"/>
</dbReference>
<dbReference type="GO" id="GO:0005634">
    <property type="term" value="C:nucleus"/>
    <property type="evidence" value="ECO:0007669"/>
    <property type="project" value="UniProtKB-SubCell"/>
</dbReference>
<feature type="region of interest" description="Disordered" evidence="7">
    <location>
        <begin position="232"/>
        <end position="258"/>
    </location>
</feature>
<gene>
    <name evidence="9" type="ORF">C5167_046905</name>
</gene>
<name>A0A4Y7LIW6_PAPSO</name>
<reference evidence="9 10" key="1">
    <citation type="journal article" date="2018" name="Science">
        <title>The opium poppy genome and morphinan production.</title>
        <authorList>
            <person name="Guo L."/>
            <person name="Winzer T."/>
            <person name="Yang X."/>
            <person name="Li Y."/>
            <person name="Ning Z."/>
            <person name="He Z."/>
            <person name="Teodor R."/>
            <person name="Lu Y."/>
            <person name="Bowser T.A."/>
            <person name="Graham I.A."/>
            <person name="Ye K."/>
        </authorList>
    </citation>
    <scope>NUCLEOTIDE SEQUENCE [LARGE SCALE GENOMIC DNA]</scope>
    <source>
        <strain evidence="10">cv. HN1</strain>
        <tissue evidence="9">Leaves</tissue>
    </source>
</reference>
<keyword evidence="4 6" id="KW-0804">Transcription</keyword>
<dbReference type="InterPro" id="IPR006458">
    <property type="entry name" value="Ovate_C"/>
</dbReference>
<keyword evidence="10" id="KW-1185">Reference proteome</keyword>
<proteinExistence type="predicted"/>
<evidence type="ECO:0000259" key="8">
    <source>
        <dbReference type="PROSITE" id="PS51754"/>
    </source>
</evidence>
<sequence>MVMKLPSLFKNRDSSTTTTATTTSGSTYSTTSSSTNTAYSWQWPSCKHPKTNSFRGAHSHKGADDIFKTVNSVYFDASSTGAGAHDNNTLEAWFTNSSESGSFSTISQDHHHHNGEESFEMVIRGLRSERLFFEPSTDTNSILKESEKISVSNDEDLRFKESVVMAMDSEDPYVDFRTSMEEMVEAHGLKDWDCLEELLSWYLKVNGKKNHGYIVSAFVDLLVSIAAKSSNDQSKNKSVSSPTCSSSSSDETSCSGGTSLSPSFSSLLLQDPDEDSSSVSVTIDDDQKTSEISPRLTLGSLVLVVGSGGPHHYPLISSVVVFPPTSRFTAFIKSGFQLSFRFAVQISTPCCPAASQLNPDWTLSNHGSKGGDHEGGGAGVIQLMTPGTDGMKMEAEAGIEVEDFRYE</sequence>
<evidence type="ECO:0000256" key="5">
    <source>
        <dbReference type="ARBA" id="ARBA00023242"/>
    </source>
</evidence>
<dbReference type="EMBL" id="CM010725">
    <property type="protein sequence ID" value="RZC84119.1"/>
    <property type="molecule type" value="Genomic_DNA"/>
</dbReference>
<dbReference type="InterPro" id="IPR038933">
    <property type="entry name" value="Ovate"/>
</dbReference>